<dbReference type="HAMAP" id="MF_00374">
    <property type="entry name" value="Ribosomal_uL29"/>
    <property type="match status" value="1"/>
</dbReference>
<gene>
    <name evidence="5" type="primary">rpmC</name>
    <name evidence="6" type="ORF">A2397_03000</name>
</gene>
<protein>
    <recommendedName>
        <fullName evidence="4 5">Large ribosomal subunit protein uL29</fullName>
    </recommendedName>
</protein>
<dbReference type="AlphaFoldDB" id="A0A1F4ZV04"/>
<keyword evidence="2 5" id="KW-0689">Ribosomal protein</keyword>
<dbReference type="GO" id="GO:1990904">
    <property type="term" value="C:ribonucleoprotein complex"/>
    <property type="evidence" value="ECO:0007669"/>
    <property type="project" value="UniProtKB-KW"/>
</dbReference>
<reference evidence="6 7" key="1">
    <citation type="journal article" date="2016" name="Nat. Commun.">
        <title>Thousands of microbial genomes shed light on interconnected biogeochemical processes in an aquifer system.</title>
        <authorList>
            <person name="Anantharaman K."/>
            <person name="Brown C.T."/>
            <person name="Hug L.A."/>
            <person name="Sharon I."/>
            <person name="Castelle C.J."/>
            <person name="Probst A.J."/>
            <person name="Thomas B.C."/>
            <person name="Singh A."/>
            <person name="Wilkins M.J."/>
            <person name="Karaoz U."/>
            <person name="Brodie E.L."/>
            <person name="Williams K.H."/>
            <person name="Hubbard S.S."/>
            <person name="Banfield J.F."/>
        </authorList>
    </citation>
    <scope>NUCLEOTIDE SEQUENCE [LARGE SCALE GENOMIC DNA]</scope>
</reference>
<dbReference type="NCBIfam" id="TIGR00012">
    <property type="entry name" value="L29"/>
    <property type="match status" value="1"/>
</dbReference>
<comment type="similarity">
    <text evidence="1 5">Belongs to the universal ribosomal protein uL29 family.</text>
</comment>
<dbReference type="GO" id="GO:0003735">
    <property type="term" value="F:structural constituent of ribosome"/>
    <property type="evidence" value="ECO:0007669"/>
    <property type="project" value="InterPro"/>
</dbReference>
<evidence type="ECO:0000256" key="2">
    <source>
        <dbReference type="ARBA" id="ARBA00022980"/>
    </source>
</evidence>
<comment type="caution">
    <text evidence="6">The sequence shown here is derived from an EMBL/GenBank/DDBJ whole genome shotgun (WGS) entry which is preliminary data.</text>
</comment>
<evidence type="ECO:0000256" key="4">
    <source>
        <dbReference type="ARBA" id="ARBA00035204"/>
    </source>
</evidence>
<keyword evidence="3 5" id="KW-0687">Ribonucleoprotein</keyword>
<evidence type="ECO:0000256" key="1">
    <source>
        <dbReference type="ARBA" id="ARBA00009254"/>
    </source>
</evidence>
<evidence type="ECO:0000256" key="5">
    <source>
        <dbReference type="HAMAP-Rule" id="MF_00374"/>
    </source>
</evidence>
<dbReference type="GO" id="GO:0006412">
    <property type="term" value="P:translation"/>
    <property type="evidence" value="ECO:0007669"/>
    <property type="project" value="UniProtKB-UniRule"/>
</dbReference>
<dbReference type="EMBL" id="MEXR01000035">
    <property type="protein sequence ID" value="OGD09277.1"/>
    <property type="molecule type" value="Genomic_DNA"/>
</dbReference>
<dbReference type="InterPro" id="IPR036049">
    <property type="entry name" value="Ribosomal_uL29_sf"/>
</dbReference>
<dbReference type="Gene3D" id="1.10.287.310">
    <property type="match status" value="1"/>
</dbReference>
<evidence type="ECO:0000256" key="3">
    <source>
        <dbReference type="ARBA" id="ARBA00023274"/>
    </source>
</evidence>
<name>A0A1F4ZV04_9BACT</name>
<dbReference type="Pfam" id="PF00831">
    <property type="entry name" value="Ribosomal_L29"/>
    <property type="match status" value="1"/>
</dbReference>
<evidence type="ECO:0000313" key="7">
    <source>
        <dbReference type="Proteomes" id="UP000176424"/>
    </source>
</evidence>
<evidence type="ECO:0000313" key="6">
    <source>
        <dbReference type="EMBL" id="OGD09277.1"/>
    </source>
</evidence>
<dbReference type="InterPro" id="IPR001854">
    <property type="entry name" value="Ribosomal_uL29"/>
</dbReference>
<organism evidence="6 7">
    <name type="scientific">Candidatus Amesbacteria bacterium RIFOXYB1_FULL_44_23</name>
    <dbReference type="NCBI Taxonomy" id="1797263"/>
    <lineage>
        <taxon>Bacteria</taxon>
        <taxon>Candidatus Amesiibacteriota</taxon>
    </lineage>
</organism>
<proteinExistence type="inferred from homology"/>
<dbReference type="Proteomes" id="UP000176424">
    <property type="component" value="Unassembled WGS sequence"/>
</dbReference>
<dbReference type="STRING" id="1797263.A2397_03000"/>
<dbReference type="GO" id="GO:0005840">
    <property type="term" value="C:ribosome"/>
    <property type="evidence" value="ECO:0007669"/>
    <property type="project" value="UniProtKB-KW"/>
</dbReference>
<dbReference type="SUPFAM" id="SSF46561">
    <property type="entry name" value="Ribosomal protein L29 (L29p)"/>
    <property type="match status" value="1"/>
</dbReference>
<sequence length="79" mass="9214">MKQTEKKSKKTEVKISLADMTVTELISKSKQLYAEISKKKLEQKVGRLKNIREVFNLRKELARVKTILHIKMKLNSVKS</sequence>
<accession>A0A1F4ZV04</accession>